<dbReference type="SMART" id="SM00855">
    <property type="entry name" value="PGAM"/>
    <property type="match status" value="1"/>
</dbReference>
<dbReference type="SUPFAM" id="SSF53474">
    <property type="entry name" value="alpha/beta-Hydrolases"/>
    <property type="match status" value="1"/>
</dbReference>
<dbReference type="Proteomes" id="UP000594342">
    <property type="component" value="Unassembled WGS sequence"/>
</dbReference>
<name>A0A5K0U9P3_9VIRU</name>
<keyword evidence="1" id="KW-0324">Glycolysis</keyword>
<dbReference type="EMBL" id="UPSH01000001">
    <property type="protein sequence ID" value="VBB18697.1"/>
    <property type="molecule type" value="Genomic_DNA"/>
</dbReference>
<dbReference type="SUPFAM" id="SSF53254">
    <property type="entry name" value="Phosphoglycerate mutase-like"/>
    <property type="match status" value="1"/>
</dbReference>
<evidence type="ECO:0000256" key="3">
    <source>
        <dbReference type="SAM" id="MobiDB-lite"/>
    </source>
</evidence>
<dbReference type="PANTHER" id="PTHR48100:SF1">
    <property type="entry name" value="HISTIDINE PHOSPHATASE FAMILY PROTEIN-RELATED"/>
    <property type="match status" value="1"/>
</dbReference>
<feature type="compositionally biased region" description="Basic and acidic residues" evidence="3">
    <location>
        <begin position="301"/>
        <end position="316"/>
    </location>
</feature>
<accession>A0A5K0U9P3</accession>
<dbReference type="InterPro" id="IPR001345">
    <property type="entry name" value="PG/BPGM_mutase_AS"/>
</dbReference>
<dbReference type="Gene3D" id="3.40.50.1820">
    <property type="entry name" value="alpha/beta hydrolase"/>
    <property type="match status" value="1"/>
</dbReference>
<dbReference type="PANTHER" id="PTHR48100">
    <property type="entry name" value="BROAD-SPECIFICITY PHOSPHATASE YOR283W-RELATED"/>
    <property type="match status" value="1"/>
</dbReference>
<dbReference type="InterPro" id="IPR050275">
    <property type="entry name" value="PGM_Phosphatase"/>
</dbReference>
<dbReference type="PROSITE" id="PS00175">
    <property type="entry name" value="PG_MUTASE"/>
    <property type="match status" value="1"/>
</dbReference>
<organism evidence="4 5">
    <name type="scientific">Yasminevirus sp. GU-2018</name>
    <dbReference type="NCBI Taxonomy" id="2420051"/>
    <lineage>
        <taxon>Viruses</taxon>
        <taxon>Varidnaviria</taxon>
        <taxon>Bamfordvirae</taxon>
        <taxon>Nucleocytoviricota</taxon>
        <taxon>Megaviricetes</taxon>
        <taxon>Imitervirales</taxon>
        <taxon>Mimiviridae</taxon>
        <taxon>Klosneuvirinae</taxon>
        <taxon>Yasminevirus</taxon>
        <taxon>Yasminevirus saudimassiliense</taxon>
    </lineage>
</organism>
<dbReference type="CDD" id="cd07067">
    <property type="entry name" value="HP_PGM_like"/>
    <property type="match status" value="1"/>
</dbReference>
<protein>
    <submittedName>
        <fullName evidence="4">Histidine phosphatase family protein</fullName>
    </submittedName>
</protein>
<dbReference type="Pfam" id="PF00300">
    <property type="entry name" value="His_Phos_1"/>
    <property type="match status" value="2"/>
</dbReference>
<reference evidence="4 5" key="1">
    <citation type="submission" date="2018-10" db="EMBL/GenBank/DDBJ databases">
        <authorList>
            <consortium name="IHU Genomes"/>
        </authorList>
    </citation>
    <scope>NUCLEOTIDE SEQUENCE [LARGE SCALE GENOMIC DNA]</scope>
    <source>
        <strain evidence="4 5">A1</strain>
    </source>
</reference>
<dbReference type="Gene3D" id="3.40.50.1240">
    <property type="entry name" value="Phosphoglycerate mutase-like"/>
    <property type="match status" value="1"/>
</dbReference>
<evidence type="ECO:0000256" key="1">
    <source>
        <dbReference type="ARBA" id="ARBA00023152"/>
    </source>
</evidence>
<dbReference type="GO" id="GO:0016791">
    <property type="term" value="F:phosphatase activity"/>
    <property type="evidence" value="ECO:0007669"/>
    <property type="project" value="TreeGrafter"/>
</dbReference>
<keyword evidence="2" id="KW-0413">Isomerase</keyword>
<sequence length="520" mass="60173">MQKQKTLVVFFNGGGLSAQQWFEHPYEKSIKTDLIERLEVFTGVYTYNPVFYLDKTVIEDFKKSKTKSFFEMDDVNIQKHCETLYQKLNDKADKFILVSHSRGFMIATIFAEMYKDRVVGFINVDGGYTTQKYDSLIKDIEHDLQKNINIRNIDDKLLKDLSKDLIGDTAERDKGKDVLKILRRIVDLLLFKQHRSVNMINLEVPTVIMNNIYHNAEINLDMLDYVQNTLKDKIEFNEELKKNKHIVSRYYVNKTHFLYIGMEDEIVDLVKTMIGPFNGKIKRVYLVRHGQTDANKNKIAQGRELDQPLNDTGRKQADQTGKYLVNHVHKNIDQAIILSSPQTRAHETANIINEHLGLKVVSVDELAEIEKGKLSGLAESDELFQKVINVQKEFNKKYRDPIKRGLQGSLGFQYYMDERLIEEVGFEVGVEDLGKVMKRITKIIEMIDSTQHDNIIIVSHSGLLELMIKHMMGLINSDVHINIEGDRTNGKNCWISCFDYDTVCCNFRMVTAPNTEHFSL</sequence>
<evidence type="ECO:0000256" key="2">
    <source>
        <dbReference type="ARBA" id="ARBA00023235"/>
    </source>
</evidence>
<dbReference type="InterPro" id="IPR029058">
    <property type="entry name" value="AB_hydrolase_fold"/>
</dbReference>
<evidence type="ECO:0000313" key="5">
    <source>
        <dbReference type="Proteomes" id="UP000594342"/>
    </source>
</evidence>
<dbReference type="InterPro" id="IPR029033">
    <property type="entry name" value="His_PPase_superfam"/>
</dbReference>
<feature type="region of interest" description="Disordered" evidence="3">
    <location>
        <begin position="297"/>
        <end position="316"/>
    </location>
</feature>
<gene>
    <name evidence="4" type="ORF">YASMINEVIRUS_1229</name>
</gene>
<keyword evidence="5" id="KW-1185">Reference proteome</keyword>
<proteinExistence type="predicted"/>
<comment type="caution">
    <text evidence="4">The sequence shown here is derived from an EMBL/GenBank/DDBJ whole genome shotgun (WGS) entry which is preliminary data.</text>
</comment>
<dbReference type="InterPro" id="IPR013078">
    <property type="entry name" value="His_Pase_superF_clade-1"/>
</dbReference>
<evidence type="ECO:0000313" key="4">
    <source>
        <dbReference type="EMBL" id="VBB18697.1"/>
    </source>
</evidence>